<name>A0AAW1NU92_9CHLO</name>
<reference evidence="1 2" key="1">
    <citation type="journal article" date="2024" name="Nat. Commun.">
        <title>Phylogenomics reveals the evolutionary origins of lichenization in chlorophyte algae.</title>
        <authorList>
            <person name="Puginier C."/>
            <person name="Libourel C."/>
            <person name="Otte J."/>
            <person name="Skaloud P."/>
            <person name="Haon M."/>
            <person name="Grisel S."/>
            <person name="Petersen M."/>
            <person name="Berrin J.G."/>
            <person name="Delaux P.M."/>
            <person name="Dal Grande F."/>
            <person name="Keller J."/>
        </authorList>
    </citation>
    <scope>NUCLEOTIDE SEQUENCE [LARGE SCALE GENOMIC DNA]</scope>
    <source>
        <strain evidence="1 2">SAG 2036</strain>
    </source>
</reference>
<keyword evidence="2" id="KW-1185">Reference proteome</keyword>
<comment type="caution">
    <text evidence="1">The sequence shown here is derived from an EMBL/GenBank/DDBJ whole genome shotgun (WGS) entry which is preliminary data.</text>
</comment>
<evidence type="ECO:0000313" key="1">
    <source>
        <dbReference type="EMBL" id="KAK9795190.1"/>
    </source>
</evidence>
<accession>A0AAW1NU92</accession>
<sequence>MEAADFQDVFCQRVLPKLGINDLGRLCLVSRTVRAAVQGQAHTWREAAQPVLVAKVPDNALAPAISALMQARAEADENLQSGLVDVTHFHDGGVNDMYVSSPGGTGYAAALGTGLNTLPKEFLVTYVPHIGSKLKWTLPGVLHSITWLSEVEFEVFHSHSNFEENNESQAGGVAT</sequence>
<proteinExistence type="predicted"/>
<dbReference type="EMBL" id="JALJOQ010000131">
    <property type="protein sequence ID" value="KAK9795190.1"/>
    <property type="molecule type" value="Genomic_DNA"/>
</dbReference>
<evidence type="ECO:0008006" key="3">
    <source>
        <dbReference type="Google" id="ProtNLM"/>
    </source>
</evidence>
<dbReference type="AlphaFoldDB" id="A0AAW1NU92"/>
<gene>
    <name evidence="1" type="ORF">WJX73_000143</name>
</gene>
<dbReference type="Proteomes" id="UP001465755">
    <property type="component" value="Unassembled WGS sequence"/>
</dbReference>
<protein>
    <recommendedName>
        <fullName evidence="3">F-box domain-containing protein</fullName>
    </recommendedName>
</protein>
<evidence type="ECO:0000313" key="2">
    <source>
        <dbReference type="Proteomes" id="UP001465755"/>
    </source>
</evidence>
<organism evidence="1 2">
    <name type="scientific">Symbiochloris irregularis</name>
    <dbReference type="NCBI Taxonomy" id="706552"/>
    <lineage>
        <taxon>Eukaryota</taxon>
        <taxon>Viridiplantae</taxon>
        <taxon>Chlorophyta</taxon>
        <taxon>core chlorophytes</taxon>
        <taxon>Trebouxiophyceae</taxon>
        <taxon>Trebouxiales</taxon>
        <taxon>Trebouxiaceae</taxon>
        <taxon>Symbiochloris</taxon>
    </lineage>
</organism>